<dbReference type="InterPro" id="IPR019546">
    <property type="entry name" value="TAT_signal_bac_arc"/>
</dbReference>
<dbReference type="PROSITE" id="PS51318">
    <property type="entry name" value="TAT"/>
    <property type="match status" value="1"/>
</dbReference>
<dbReference type="OrthoDB" id="9788246at2"/>
<evidence type="ECO:0000259" key="2">
    <source>
        <dbReference type="Pfam" id="PF01408"/>
    </source>
</evidence>
<dbReference type="Gene3D" id="3.30.360.10">
    <property type="entry name" value="Dihydrodipicolinate Reductase, domain 2"/>
    <property type="match status" value="1"/>
</dbReference>
<dbReference type="InterPro" id="IPR006311">
    <property type="entry name" value="TAT_signal"/>
</dbReference>
<sequence>MIEHSTPQKQTPAPKDNATKSSPDNRRAFLKGSAATGVAGTLTASLVAPGRQAAAANAGQRLRIGFIGPGGRGFGAHVRTLCELHGYGRKIDLVGVAEVYETQREMVADYINEKTGTKPATYVDYRDMIEKENLDAVCIGTPDHWHHKQTIDALAAGLNVYCEKPMTKTVQEAFNVEAKWRASGKVMQVGVQSTSLPVWNQIRGLLQDGMLGKILGFQTEYFRNSNVGQWRYYKLLADMNPKKIDWDRWLGLEENLAPEMDFDRAVYKQWRRFWPFGSGMFTDLFVHRTTTMLKATGLRIPGRVVGAGGIYLEYDGRDVPDVATVVADFNEGVQGLITATMCNQESRVNQLIRGHYGTFLLGNGEKFDGFEFVPERRQVTSEGDKQKRVFTEQRIPTETVDNTTKAHFSNFIDACEAGDPMACNNPPDLGAAAMAVVNLGAQSYRNGEVYFVDQQREISDQDPGWAKKWEEKSSRREKPNHIAGWKAGDFGSKLDEPTYMDQAGPWINGKDPAGS</sequence>
<keyword evidence="3" id="KW-0560">Oxidoreductase</keyword>
<dbReference type="NCBIfam" id="TIGR01409">
    <property type="entry name" value="TAT_signal_seq"/>
    <property type="match status" value="1"/>
</dbReference>
<feature type="region of interest" description="Disordered" evidence="1">
    <location>
        <begin position="1"/>
        <end position="26"/>
    </location>
</feature>
<evidence type="ECO:0000313" key="4">
    <source>
        <dbReference type="Proteomes" id="UP000315003"/>
    </source>
</evidence>
<dbReference type="Gene3D" id="3.40.50.720">
    <property type="entry name" value="NAD(P)-binding Rossmann-like Domain"/>
    <property type="match status" value="1"/>
</dbReference>
<dbReference type="SUPFAM" id="SSF51735">
    <property type="entry name" value="NAD(P)-binding Rossmann-fold domains"/>
    <property type="match status" value="1"/>
</dbReference>
<dbReference type="SUPFAM" id="SSF55347">
    <property type="entry name" value="Glyceraldehyde-3-phosphate dehydrogenase-like, C-terminal domain"/>
    <property type="match status" value="1"/>
</dbReference>
<organism evidence="3 4">
    <name type="scientific">Stieleria bergensis</name>
    <dbReference type="NCBI Taxonomy" id="2528025"/>
    <lineage>
        <taxon>Bacteria</taxon>
        <taxon>Pseudomonadati</taxon>
        <taxon>Planctomycetota</taxon>
        <taxon>Planctomycetia</taxon>
        <taxon>Pirellulales</taxon>
        <taxon>Pirellulaceae</taxon>
        <taxon>Stieleria</taxon>
    </lineage>
</organism>
<gene>
    <name evidence="3" type="primary">iolG_5</name>
    <name evidence="3" type="ORF">SV7mr_34680</name>
</gene>
<reference evidence="3 4" key="1">
    <citation type="submission" date="2019-02" db="EMBL/GenBank/DDBJ databases">
        <title>Deep-cultivation of Planctomycetes and their phenomic and genomic characterization uncovers novel biology.</title>
        <authorList>
            <person name="Wiegand S."/>
            <person name="Jogler M."/>
            <person name="Boedeker C."/>
            <person name="Pinto D."/>
            <person name="Vollmers J."/>
            <person name="Rivas-Marin E."/>
            <person name="Kohn T."/>
            <person name="Peeters S.H."/>
            <person name="Heuer A."/>
            <person name="Rast P."/>
            <person name="Oberbeckmann S."/>
            <person name="Bunk B."/>
            <person name="Jeske O."/>
            <person name="Meyerdierks A."/>
            <person name="Storesund J.E."/>
            <person name="Kallscheuer N."/>
            <person name="Luecker S."/>
            <person name="Lage O.M."/>
            <person name="Pohl T."/>
            <person name="Merkel B.J."/>
            <person name="Hornburger P."/>
            <person name="Mueller R.-W."/>
            <person name="Bruemmer F."/>
            <person name="Labrenz M."/>
            <person name="Spormann A.M."/>
            <person name="Op den Camp H."/>
            <person name="Overmann J."/>
            <person name="Amann R."/>
            <person name="Jetten M.S.M."/>
            <person name="Mascher T."/>
            <person name="Medema M.H."/>
            <person name="Devos D.P."/>
            <person name="Kaster A.-K."/>
            <person name="Ovreas L."/>
            <person name="Rohde M."/>
            <person name="Galperin M.Y."/>
            <person name="Jogler C."/>
        </authorList>
    </citation>
    <scope>NUCLEOTIDE SEQUENCE [LARGE SCALE GENOMIC DNA]</scope>
    <source>
        <strain evidence="3 4">SV_7m_r</strain>
    </source>
</reference>
<evidence type="ECO:0000313" key="3">
    <source>
        <dbReference type="EMBL" id="QDT60939.1"/>
    </source>
</evidence>
<dbReference type="AlphaFoldDB" id="A0A517SXS4"/>
<dbReference type="InterPro" id="IPR036291">
    <property type="entry name" value="NAD(P)-bd_dom_sf"/>
</dbReference>
<feature type="compositionally biased region" description="Basic and acidic residues" evidence="1">
    <location>
        <begin position="462"/>
        <end position="480"/>
    </location>
</feature>
<dbReference type="PANTHER" id="PTHR43818:SF5">
    <property type="entry name" value="OXIDOREDUCTASE FAMILY PROTEIN"/>
    <property type="match status" value="1"/>
</dbReference>
<feature type="domain" description="Gfo/Idh/MocA-like oxidoreductase N-terminal" evidence="2">
    <location>
        <begin position="62"/>
        <end position="190"/>
    </location>
</feature>
<keyword evidence="4" id="KW-1185">Reference proteome</keyword>
<feature type="region of interest" description="Disordered" evidence="1">
    <location>
        <begin position="462"/>
        <end position="515"/>
    </location>
</feature>
<dbReference type="EMBL" id="CP036272">
    <property type="protein sequence ID" value="QDT60939.1"/>
    <property type="molecule type" value="Genomic_DNA"/>
</dbReference>
<dbReference type="GO" id="GO:0000166">
    <property type="term" value="F:nucleotide binding"/>
    <property type="evidence" value="ECO:0007669"/>
    <property type="project" value="InterPro"/>
</dbReference>
<dbReference type="InterPro" id="IPR050463">
    <property type="entry name" value="Gfo/Idh/MocA_oxidrdct_glycsds"/>
</dbReference>
<dbReference type="RefSeq" id="WP_145274385.1">
    <property type="nucleotide sequence ID" value="NZ_CP036272.1"/>
</dbReference>
<accession>A0A517SXS4</accession>
<dbReference type="EC" id="1.1.1.18" evidence="3"/>
<name>A0A517SXS4_9BACT</name>
<protein>
    <submittedName>
        <fullName evidence="3">Inositol 2-dehydrogenase</fullName>
        <ecNumber evidence="3">1.1.1.18</ecNumber>
    </submittedName>
</protein>
<dbReference type="InterPro" id="IPR000683">
    <property type="entry name" value="Gfo/Idh/MocA-like_OxRdtase_N"/>
</dbReference>
<feature type="compositionally biased region" description="Polar residues" evidence="1">
    <location>
        <begin position="1"/>
        <end position="11"/>
    </location>
</feature>
<proteinExistence type="predicted"/>
<dbReference type="PANTHER" id="PTHR43818">
    <property type="entry name" value="BCDNA.GH03377"/>
    <property type="match status" value="1"/>
</dbReference>
<dbReference type="Proteomes" id="UP000315003">
    <property type="component" value="Chromosome"/>
</dbReference>
<evidence type="ECO:0000256" key="1">
    <source>
        <dbReference type="SAM" id="MobiDB-lite"/>
    </source>
</evidence>
<dbReference type="GO" id="GO:0050112">
    <property type="term" value="F:inositol 2-dehydrogenase (NAD+) activity"/>
    <property type="evidence" value="ECO:0007669"/>
    <property type="project" value="UniProtKB-EC"/>
</dbReference>
<dbReference type="Pfam" id="PF01408">
    <property type="entry name" value="GFO_IDH_MocA"/>
    <property type="match status" value="1"/>
</dbReference>